<keyword evidence="4" id="KW-0067">ATP-binding</keyword>
<evidence type="ECO:0000256" key="2">
    <source>
        <dbReference type="ARBA" id="ARBA00022737"/>
    </source>
</evidence>
<dbReference type="Pfam" id="PF17871">
    <property type="entry name" value="AAA_lid_9"/>
    <property type="match status" value="1"/>
</dbReference>
<dbReference type="GO" id="GO:0006419">
    <property type="term" value="P:alanyl-tRNA aminoacylation"/>
    <property type="evidence" value="ECO:0007669"/>
    <property type="project" value="InterPro"/>
</dbReference>
<evidence type="ECO:0000256" key="3">
    <source>
        <dbReference type="ARBA" id="ARBA00022741"/>
    </source>
</evidence>
<dbReference type="SUPFAM" id="SSF55186">
    <property type="entry name" value="ThrRS/AlaRS common domain"/>
    <property type="match status" value="1"/>
</dbReference>
<evidence type="ECO:0000313" key="10">
    <source>
        <dbReference type="Proteomes" id="UP000053766"/>
    </source>
</evidence>
<dbReference type="Pfam" id="PF10431">
    <property type="entry name" value="ClpB_D2-small"/>
    <property type="match status" value="1"/>
</dbReference>
<dbReference type="InterPro" id="IPR018163">
    <property type="entry name" value="Thr/Ala-tRNA-synth_IIc_edit"/>
</dbReference>
<reference evidence="9 10" key="1">
    <citation type="submission" date="2013-11" db="EMBL/GenBank/DDBJ databases">
        <title>Draft genome of the bovine lungworm Dictyocaulus viviparus.</title>
        <authorList>
            <person name="Mitreva M."/>
        </authorList>
    </citation>
    <scope>NUCLEOTIDE SEQUENCE [LARGE SCALE GENOMIC DNA]</scope>
    <source>
        <strain evidence="9 10">HannoverDv2000</strain>
    </source>
</reference>
<dbReference type="InterPro" id="IPR045864">
    <property type="entry name" value="aa-tRNA-synth_II/BPL/LPL"/>
</dbReference>
<dbReference type="SMART" id="SM01086">
    <property type="entry name" value="ClpB_D2-small"/>
    <property type="match status" value="1"/>
</dbReference>
<dbReference type="PROSITE" id="PS50860">
    <property type="entry name" value="AA_TRNA_LIGASE_II_ALA"/>
    <property type="match status" value="1"/>
</dbReference>
<keyword evidence="5" id="KW-0648">Protein biosynthesis</keyword>
<dbReference type="GO" id="GO:0016887">
    <property type="term" value="F:ATP hydrolysis activity"/>
    <property type="evidence" value="ECO:0007669"/>
    <property type="project" value="InterPro"/>
</dbReference>
<dbReference type="InterPro" id="IPR027417">
    <property type="entry name" value="P-loop_NTPase"/>
</dbReference>
<dbReference type="PRINTS" id="PR00300">
    <property type="entry name" value="CLPPROTEASEA"/>
</dbReference>
<organism evidence="9 10">
    <name type="scientific">Dictyocaulus viviparus</name>
    <name type="common">Bovine lungworm</name>
    <dbReference type="NCBI Taxonomy" id="29172"/>
    <lineage>
        <taxon>Eukaryota</taxon>
        <taxon>Metazoa</taxon>
        <taxon>Ecdysozoa</taxon>
        <taxon>Nematoda</taxon>
        <taxon>Chromadorea</taxon>
        <taxon>Rhabditida</taxon>
        <taxon>Rhabditina</taxon>
        <taxon>Rhabditomorpha</taxon>
        <taxon>Strongyloidea</taxon>
        <taxon>Metastrongylidae</taxon>
        <taxon>Dictyocaulus</taxon>
    </lineage>
</organism>
<keyword evidence="6" id="KW-0143">Chaperone</keyword>
<dbReference type="Pfam" id="PF02272">
    <property type="entry name" value="DHHA1"/>
    <property type="match status" value="1"/>
</dbReference>
<dbReference type="InterPro" id="IPR001270">
    <property type="entry name" value="ClpA/B"/>
</dbReference>
<dbReference type="Gene3D" id="1.10.8.60">
    <property type="match status" value="1"/>
</dbReference>
<dbReference type="GO" id="GO:0034605">
    <property type="term" value="P:cellular response to heat"/>
    <property type="evidence" value="ECO:0007669"/>
    <property type="project" value="TreeGrafter"/>
</dbReference>
<dbReference type="Pfam" id="PF07724">
    <property type="entry name" value="AAA_2"/>
    <property type="match status" value="1"/>
</dbReference>
<evidence type="ECO:0000256" key="7">
    <source>
        <dbReference type="SAM" id="Coils"/>
    </source>
</evidence>
<dbReference type="InterPro" id="IPR019489">
    <property type="entry name" value="Clp_ATPase_C"/>
</dbReference>
<dbReference type="InterPro" id="IPR018165">
    <property type="entry name" value="Ala-tRNA-synth_IIc_core"/>
</dbReference>
<dbReference type="Pfam" id="PF01411">
    <property type="entry name" value="tRNA-synt_2c"/>
    <property type="match status" value="1"/>
</dbReference>
<dbReference type="InterPro" id="IPR003959">
    <property type="entry name" value="ATPase_AAA_core"/>
</dbReference>
<sequence length="977" mass="110027">MIGSFNTDGSEENLLQKYGRNLTDEAIKNNLDPIIGRSNGDEKNENLIGEPGVGITAIVEGLAQRIIMGSVYNSLLDVEIVELSLPSLIAGASFRGSGMDAANILKPMLARGEIRVIGATTLDEYRRYIETDGALERRLQKIIVSEPTIEESLTIMRGLKERWEIFHKIKIADNALVAAANMAQRYVFERFLPDKAIDLVDEAASHVKTQMNSEPAELEDLNRKIINLETQHAALINEKDEESHLQAIRISATLKDLKAEIEKFQSEGRYTEASKSVYIELPKLQKKVEKYDVEIKKNNSNLFKTVVTENEIADVVSRMTSKSFAKSRARINDPNRPIGSFLFLGTTGVGKTEVSKALAEALFDNEKMVVRIDMSEFMEKHSVSKLIGAPPGYIGYDQAGALTETIRRKSYSVVLFDEIEKAHSSLLDLFLQILDEGFLTDNKNRWVNFRNTVIIMTTNVGSSLVGESKEFDVLNEIRKIFKPEFINRIDATVIFNSLSLETIRKIVINQLNELKRRIWQSQKISIDFTDKVINDIAKNGYDANFGARPIKRYIQNTIENLLAVEIISDRIKKENISVFDVDASTDEHLFKCNRERNFWDLGQSPCGPCTEIYFDRGEKYDPQKQGHYTNLVSKNIDTGAGFERLLSILQDVPTCFDTDLFQPIVQVIEKHADFNYVIEDYFSDNVAKCVALFDENFTAVRKIKKHGYAVFNQTPFYATSGGQQHDVGDLKAIEVEIAKIIAVDAKVTTSLVTLDEAKEMGALAYFEDRYVKFRQEKLRMVKIGDFSLEICGENLKQLSASTFANDAAELTERLEKIGVPSTVHELREIDQKQTLIAKEIDDLLNLLQKQNEQQGANDLIKLIKASMTGQKFVIYHCGNLSPTLISSALKQLVNQYQDFVFVVINVQKAGDTLQYFIASHSKNDAQIGCQKIISTINDKMNGRGDGKNNFAQGGIKNIKQLSSLTSLFQEEIRKCGF</sequence>
<keyword evidence="3" id="KW-0547">Nucleotide-binding</keyword>
<dbReference type="GO" id="GO:0005737">
    <property type="term" value="C:cytoplasm"/>
    <property type="evidence" value="ECO:0007669"/>
    <property type="project" value="TreeGrafter"/>
</dbReference>
<feature type="coiled-coil region" evidence="7">
    <location>
        <begin position="218"/>
        <end position="267"/>
    </location>
</feature>
<dbReference type="InterPro" id="IPR041546">
    <property type="entry name" value="ClpA/ClpB_AAA_lid"/>
</dbReference>
<dbReference type="Proteomes" id="UP000053766">
    <property type="component" value="Unassembled WGS sequence"/>
</dbReference>
<dbReference type="InterPro" id="IPR018368">
    <property type="entry name" value="ClpA/B_CS1"/>
</dbReference>
<protein>
    <recommendedName>
        <fullName evidence="1">alanine--tRNA ligase</fullName>
        <ecNumber evidence="1">6.1.1.7</ecNumber>
    </recommendedName>
</protein>
<evidence type="ECO:0000259" key="8">
    <source>
        <dbReference type="PROSITE" id="PS50860"/>
    </source>
</evidence>
<dbReference type="SUPFAM" id="SSF55681">
    <property type="entry name" value="Class II aaRS and biotin synthetases"/>
    <property type="match status" value="1"/>
</dbReference>
<dbReference type="GO" id="GO:0003676">
    <property type="term" value="F:nucleic acid binding"/>
    <property type="evidence" value="ECO:0007669"/>
    <property type="project" value="InterPro"/>
</dbReference>
<dbReference type="EC" id="6.1.1.7" evidence="1"/>
<evidence type="ECO:0000256" key="5">
    <source>
        <dbReference type="ARBA" id="ARBA00022917"/>
    </source>
</evidence>
<dbReference type="GO" id="GO:0005524">
    <property type="term" value="F:ATP binding"/>
    <property type="evidence" value="ECO:0007669"/>
    <property type="project" value="UniProtKB-KW"/>
</dbReference>
<name>A0A0D8XEF3_DICVI</name>
<dbReference type="CDD" id="cd19499">
    <property type="entry name" value="RecA-like_ClpB_Hsp104-like"/>
    <property type="match status" value="1"/>
</dbReference>
<dbReference type="InterPro" id="IPR028299">
    <property type="entry name" value="ClpA/B_CS2"/>
</dbReference>
<reference evidence="10" key="2">
    <citation type="journal article" date="2016" name="Sci. Rep.">
        <title>Dictyocaulus viviparus genome, variome and transcriptome elucidate lungworm biology and support future intervention.</title>
        <authorList>
            <person name="McNulty S.N."/>
            <person name="Strube C."/>
            <person name="Rosa B.A."/>
            <person name="Martin J.C."/>
            <person name="Tyagi R."/>
            <person name="Choi Y.J."/>
            <person name="Wang Q."/>
            <person name="Hallsworth Pepin K."/>
            <person name="Zhang X."/>
            <person name="Ozersky P."/>
            <person name="Wilson R.K."/>
            <person name="Sternberg P.W."/>
            <person name="Gasser R.B."/>
            <person name="Mitreva M."/>
        </authorList>
    </citation>
    <scope>NUCLEOTIDE SEQUENCE [LARGE SCALE GENOMIC DNA]</scope>
    <source>
        <strain evidence="10">HannoverDv2000</strain>
    </source>
</reference>
<gene>
    <name evidence="9" type="ORF">DICVIV_11894</name>
</gene>
<evidence type="ECO:0000313" key="9">
    <source>
        <dbReference type="EMBL" id="KJH42137.1"/>
    </source>
</evidence>
<keyword evidence="2" id="KW-0677">Repeat</keyword>
<dbReference type="OrthoDB" id="5876268at2759"/>
<dbReference type="InterPro" id="IPR050130">
    <property type="entry name" value="ClpA_ClpB"/>
</dbReference>
<dbReference type="PANTHER" id="PTHR11638">
    <property type="entry name" value="ATP-DEPENDENT CLP PROTEASE"/>
    <property type="match status" value="1"/>
</dbReference>
<evidence type="ECO:0000256" key="4">
    <source>
        <dbReference type="ARBA" id="ARBA00022840"/>
    </source>
</evidence>
<dbReference type="Gene3D" id="3.10.310.40">
    <property type="match status" value="1"/>
</dbReference>
<dbReference type="EMBL" id="KN716705">
    <property type="protein sequence ID" value="KJH42137.1"/>
    <property type="molecule type" value="Genomic_DNA"/>
</dbReference>
<evidence type="ECO:0000256" key="6">
    <source>
        <dbReference type="ARBA" id="ARBA00023186"/>
    </source>
</evidence>
<dbReference type="STRING" id="29172.A0A0D8XEF3"/>
<dbReference type="Gene3D" id="2.40.30.130">
    <property type="match status" value="1"/>
</dbReference>
<dbReference type="SUPFAM" id="SSF52540">
    <property type="entry name" value="P-loop containing nucleoside triphosphate hydrolases"/>
    <property type="match status" value="2"/>
</dbReference>
<keyword evidence="10" id="KW-1185">Reference proteome</keyword>
<accession>A0A0D8XEF3</accession>
<dbReference type="InterPro" id="IPR003156">
    <property type="entry name" value="DHHA1_dom"/>
</dbReference>
<dbReference type="PROSITE" id="PS00870">
    <property type="entry name" value="CLPAB_1"/>
    <property type="match status" value="1"/>
</dbReference>
<dbReference type="InterPro" id="IPR018164">
    <property type="entry name" value="Ala-tRNA-synth_IIc_N"/>
</dbReference>
<dbReference type="FunFam" id="3.40.50.300:FF:000025">
    <property type="entry name" value="ATP-dependent Clp protease subunit"/>
    <property type="match status" value="1"/>
</dbReference>
<dbReference type="PANTHER" id="PTHR11638:SF18">
    <property type="entry name" value="HEAT SHOCK PROTEIN 104"/>
    <property type="match status" value="1"/>
</dbReference>
<dbReference type="Gene3D" id="3.40.50.300">
    <property type="entry name" value="P-loop containing nucleotide triphosphate hydrolases"/>
    <property type="match status" value="4"/>
</dbReference>
<dbReference type="SMART" id="SM00382">
    <property type="entry name" value="AAA"/>
    <property type="match status" value="1"/>
</dbReference>
<keyword evidence="7" id="KW-0175">Coiled coil</keyword>
<evidence type="ECO:0000256" key="1">
    <source>
        <dbReference type="ARBA" id="ARBA00013168"/>
    </source>
</evidence>
<dbReference type="GO" id="GO:0004813">
    <property type="term" value="F:alanine-tRNA ligase activity"/>
    <property type="evidence" value="ECO:0007669"/>
    <property type="project" value="UniProtKB-EC"/>
</dbReference>
<feature type="domain" description="Alanyl-transfer RNA synthetases family profile" evidence="8">
    <location>
        <begin position="343"/>
        <end position="710"/>
    </location>
</feature>
<dbReference type="PROSITE" id="PS00871">
    <property type="entry name" value="CLPAB_2"/>
    <property type="match status" value="1"/>
</dbReference>
<proteinExistence type="predicted"/>
<keyword evidence="9" id="KW-0436">Ligase</keyword>
<dbReference type="AlphaFoldDB" id="A0A0D8XEF3"/>
<dbReference type="InterPro" id="IPR003593">
    <property type="entry name" value="AAA+_ATPase"/>
</dbReference>